<keyword evidence="2" id="KW-0964">Secreted</keyword>
<dbReference type="KEGG" id="avu:BK816_00295"/>
<evidence type="ECO:0000256" key="1">
    <source>
        <dbReference type="ARBA" id="ARBA00022512"/>
    </source>
</evidence>
<dbReference type="InterPro" id="IPR048052">
    <property type="entry name" value="FM1-like"/>
</dbReference>
<dbReference type="EMBL" id="CP017812">
    <property type="protein sequence ID" value="AOZ71922.1"/>
    <property type="molecule type" value="Genomic_DNA"/>
</dbReference>
<accession>A0A1D9MHZ4</accession>
<evidence type="ECO:0000256" key="3">
    <source>
        <dbReference type="ARBA" id="ARBA00022729"/>
    </source>
</evidence>
<keyword evidence="10" id="KW-1185">Reference proteome</keyword>
<evidence type="ECO:0000313" key="9">
    <source>
        <dbReference type="EMBL" id="AOZ71922.1"/>
    </source>
</evidence>
<name>A0A1D9MHZ4_9ACTO</name>
<evidence type="ECO:0000256" key="5">
    <source>
        <dbReference type="SAM" id="MobiDB-lite"/>
    </source>
</evidence>
<feature type="region of interest" description="Disordered" evidence="5">
    <location>
        <begin position="361"/>
        <end position="387"/>
    </location>
</feature>
<organism evidence="9 10">
    <name type="scientific">Boudabousia tangfeifanii</name>
    <dbReference type="NCBI Taxonomy" id="1912795"/>
    <lineage>
        <taxon>Bacteria</taxon>
        <taxon>Bacillati</taxon>
        <taxon>Actinomycetota</taxon>
        <taxon>Actinomycetes</taxon>
        <taxon>Actinomycetales</taxon>
        <taxon>Actinomycetaceae</taxon>
        <taxon>Boudabousia</taxon>
    </lineage>
</organism>
<dbReference type="InterPro" id="IPR013783">
    <property type="entry name" value="Ig-like_fold"/>
</dbReference>
<dbReference type="Gene3D" id="2.60.40.740">
    <property type="match status" value="1"/>
</dbReference>
<dbReference type="PROSITE" id="PS50847">
    <property type="entry name" value="GRAM_POS_ANCHORING"/>
    <property type="match status" value="1"/>
</dbReference>
<dbReference type="NCBIfam" id="TIGR04226">
    <property type="entry name" value="RrgB_K2N_iso_D2"/>
    <property type="match status" value="1"/>
</dbReference>
<gene>
    <name evidence="9" type="ORF">BK816_00295</name>
</gene>
<evidence type="ECO:0000256" key="7">
    <source>
        <dbReference type="SAM" id="SignalP"/>
    </source>
</evidence>
<reference evidence="9 10" key="1">
    <citation type="submission" date="2016-10" db="EMBL/GenBank/DDBJ databases">
        <title>Actinomyces aegypiusis sp. nov., isolated from the Aegypius monachus in Qinghai Tibet Plateau China.</title>
        <authorList>
            <person name="Wang Y."/>
        </authorList>
    </citation>
    <scope>NUCLEOTIDE SEQUENCE [LARGE SCALE GENOMIC DNA]</scope>
    <source>
        <strain evidence="9 10">VUL4_3</strain>
    </source>
</reference>
<dbReference type="InterPro" id="IPR019931">
    <property type="entry name" value="LPXTG_anchor"/>
</dbReference>
<dbReference type="STRING" id="1912795.BK816_00295"/>
<keyword evidence="6" id="KW-0472">Membrane</keyword>
<dbReference type="Pfam" id="PF16555">
    <property type="entry name" value="GramPos_pilinD1"/>
    <property type="match status" value="1"/>
</dbReference>
<keyword evidence="4" id="KW-0572">Peptidoglycan-anchor</keyword>
<evidence type="ECO:0000256" key="6">
    <source>
        <dbReference type="SAM" id="Phobius"/>
    </source>
</evidence>
<feature type="chain" id="PRO_5009443731" description="Gram-positive cocci surface proteins LPxTG domain-containing protein" evidence="7">
    <location>
        <begin position="31"/>
        <end position="594"/>
    </location>
</feature>
<keyword evidence="6" id="KW-1133">Transmembrane helix</keyword>
<keyword evidence="1" id="KW-0134">Cell wall</keyword>
<proteinExistence type="predicted"/>
<dbReference type="AlphaFoldDB" id="A0A1D9MHZ4"/>
<dbReference type="InterPro" id="IPR032364">
    <property type="entry name" value="GramPos_pilinD1_N"/>
</dbReference>
<evidence type="ECO:0000259" key="8">
    <source>
        <dbReference type="PROSITE" id="PS50847"/>
    </source>
</evidence>
<dbReference type="GO" id="GO:0005975">
    <property type="term" value="P:carbohydrate metabolic process"/>
    <property type="evidence" value="ECO:0007669"/>
    <property type="project" value="UniProtKB-ARBA"/>
</dbReference>
<feature type="signal peptide" evidence="7">
    <location>
        <begin position="1"/>
        <end position="30"/>
    </location>
</feature>
<feature type="domain" description="Gram-positive cocci surface proteins LPxTG" evidence="8">
    <location>
        <begin position="558"/>
        <end position="594"/>
    </location>
</feature>
<evidence type="ECO:0000256" key="2">
    <source>
        <dbReference type="ARBA" id="ARBA00022525"/>
    </source>
</evidence>
<protein>
    <recommendedName>
        <fullName evidence="8">Gram-positive cocci surface proteins LPxTG domain-containing protein</fullName>
    </recommendedName>
</protein>
<dbReference type="NCBIfam" id="NF033902">
    <property type="entry name" value="iso_D2_wall_anc"/>
    <property type="match status" value="1"/>
</dbReference>
<dbReference type="NCBIfam" id="TIGR01167">
    <property type="entry name" value="LPXTG_anchor"/>
    <property type="match status" value="1"/>
</dbReference>
<feature type="transmembrane region" description="Helical" evidence="6">
    <location>
        <begin position="566"/>
        <end position="585"/>
    </location>
</feature>
<dbReference type="InterPro" id="IPR026466">
    <property type="entry name" value="Fim_isopep_form_D2_dom"/>
</dbReference>
<dbReference type="RefSeq" id="WP_071163388.1">
    <property type="nucleotide sequence ID" value="NZ_CP017812.1"/>
</dbReference>
<evidence type="ECO:0000256" key="4">
    <source>
        <dbReference type="ARBA" id="ARBA00023088"/>
    </source>
</evidence>
<keyword evidence="6" id="KW-0812">Transmembrane</keyword>
<evidence type="ECO:0000313" key="10">
    <source>
        <dbReference type="Proteomes" id="UP000176288"/>
    </source>
</evidence>
<dbReference type="Proteomes" id="UP000176288">
    <property type="component" value="Chromosome"/>
</dbReference>
<dbReference type="Gene3D" id="2.60.40.10">
    <property type="entry name" value="Immunoglobulins"/>
    <property type="match status" value="2"/>
</dbReference>
<sequence length="594" mass="62932">MKNKFVHAGLGAFSAAALLGGALVPAAAIAAPGDYDDSVNAVNPEALSVIDDAKDGQASLTIHKYEQPETPTGLPNDGMPLKADALSALTALEGIKFKIQRVSDIDLKTQAGWERAAALGKQAKSEGAEAVAKTLSFDEAKEGLTAADGSLSFSSLPFGLYYVTEDLAGSTNPKAAQVTPAAPFFLTVPLTNTQQLNNWVYDVHTYPKNSFSEAEKSVQDDGAPAVGDTLTYTVKGNIPKLGTYEVEVDGEKVTKDYTLANYQIVDPLDARLGYVEDSVKVTLEGAEGVNLEKGTDWEVGVYKPEDGKTYVTVEFTEAGRAKLVAARNAGTAATKVVVKLDAVVNSLGADGNIPNTAVLIPNQPSNPWDKDRGPGQPGTPPPGIPTNTVVSKYGRVEINKVDSNDDTKKLQGAEFQVKRCKVANDAIDAMNVSPETAFRLDTPVEAMEESALEVGKKGADRKSTFVTAENGKVLIDGLQHNDWRNDSKETEGQIDLKDPASYGDYNAYCLIETKAPEGYELLAKPIPFLVTDRTMNGTENATLPVTIKNVKTNNGFNLPVTGGEGIALLVTAGGLLVAGGALVALRNRRNKAEA</sequence>
<keyword evidence="3 7" id="KW-0732">Signal</keyword>
<dbReference type="Pfam" id="PF00746">
    <property type="entry name" value="Gram_pos_anchor"/>
    <property type="match status" value="1"/>
</dbReference>